<dbReference type="GO" id="GO:0008273">
    <property type="term" value="F:calcium, potassium:sodium antiporter activity"/>
    <property type="evidence" value="ECO:0007669"/>
    <property type="project" value="TreeGrafter"/>
</dbReference>
<feature type="transmembrane region" description="Helical" evidence="5">
    <location>
        <begin position="269"/>
        <end position="287"/>
    </location>
</feature>
<feature type="transmembrane region" description="Helical" evidence="5">
    <location>
        <begin position="299"/>
        <end position="315"/>
    </location>
</feature>
<dbReference type="GO" id="GO:0006874">
    <property type="term" value="P:intracellular calcium ion homeostasis"/>
    <property type="evidence" value="ECO:0007669"/>
    <property type="project" value="TreeGrafter"/>
</dbReference>
<organism evidence="7 8">
    <name type="scientific">Candidatus Nealsonbacteria bacterium CG02_land_8_20_14_3_00_40_11</name>
    <dbReference type="NCBI Taxonomy" id="1974700"/>
    <lineage>
        <taxon>Bacteria</taxon>
        <taxon>Candidatus Nealsoniibacteriota</taxon>
    </lineage>
</organism>
<feature type="transmembrane region" description="Helical" evidence="5">
    <location>
        <begin position="168"/>
        <end position="190"/>
    </location>
</feature>
<dbReference type="GO" id="GO:0005886">
    <property type="term" value="C:plasma membrane"/>
    <property type="evidence" value="ECO:0007669"/>
    <property type="project" value="TreeGrafter"/>
</dbReference>
<evidence type="ECO:0000259" key="6">
    <source>
        <dbReference type="Pfam" id="PF01699"/>
    </source>
</evidence>
<evidence type="ECO:0000256" key="4">
    <source>
        <dbReference type="ARBA" id="ARBA00023136"/>
    </source>
</evidence>
<dbReference type="InterPro" id="IPR004837">
    <property type="entry name" value="NaCa_Exmemb"/>
</dbReference>
<comment type="caution">
    <text evidence="7">The sequence shown here is derived from an EMBL/GenBank/DDBJ whole genome shotgun (WGS) entry which is preliminary data.</text>
</comment>
<comment type="subcellular location">
    <subcellularLocation>
        <location evidence="1">Membrane</location>
        <topology evidence="1">Multi-pass membrane protein</topology>
    </subcellularLocation>
</comment>
<protein>
    <recommendedName>
        <fullName evidence="6">Sodium/calcium exchanger membrane region domain-containing protein</fullName>
    </recommendedName>
</protein>
<feature type="transmembrane region" description="Helical" evidence="5">
    <location>
        <begin position="6"/>
        <end position="26"/>
    </location>
</feature>
<feature type="transmembrane region" description="Helical" evidence="5">
    <location>
        <begin position="38"/>
        <end position="62"/>
    </location>
</feature>
<keyword evidence="4 5" id="KW-0472">Membrane</keyword>
<gene>
    <name evidence="7" type="ORF">COS26_01320</name>
</gene>
<dbReference type="Proteomes" id="UP000230304">
    <property type="component" value="Unassembled WGS sequence"/>
</dbReference>
<dbReference type="GO" id="GO:0005262">
    <property type="term" value="F:calcium channel activity"/>
    <property type="evidence" value="ECO:0007669"/>
    <property type="project" value="TreeGrafter"/>
</dbReference>
<dbReference type="EMBL" id="PEUA01000029">
    <property type="protein sequence ID" value="PIV43013.1"/>
    <property type="molecule type" value="Genomic_DNA"/>
</dbReference>
<evidence type="ECO:0000256" key="3">
    <source>
        <dbReference type="ARBA" id="ARBA00022989"/>
    </source>
</evidence>
<feature type="transmembrane region" description="Helical" evidence="5">
    <location>
        <begin position="103"/>
        <end position="122"/>
    </location>
</feature>
<dbReference type="InterPro" id="IPR004481">
    <property type="entry name" value="K/Na/Ca-exchanger"/>
</dbReference>
<keyword evidence="3 5" id="KW-1133">Transmembrane helix</keyword>
<feature type="transmembrane region" description="Helical" evidence="5">
    <location>
        <begin position="128"/>
        <end position="147"/>
    </location>
</feature>
<dbReference type="PANTHER" id="PTHR10846:SF8">
    <property type="entry name" value="INNER MEMBRANE PROTEIN YRBG"/>
    <property type="match status" value="1"/>
</dbReference>
<evidence type="ECO:0000313" key="8">
    <source>
        <dbReference type="Proteomes" id="UP000230304"/>
    </source>
</evidence>
<evidence type="ECO:0000256" key="1">
    <source>
        <dbReference type="ARBA" id="ARBA00004141"/>
    </source>
</evidence>
<feature type="domain" description="Sodium/calcium exchanger membrane region" evidence="6">
    <location>
        <begin position="4"/>
        <end position="146"/>
    </location>
</feature>
<feature type="transmembrane region" description="Helical" evidence="5">
    <location>
        <begin position="74"/>
        <end position="91"/>
    </location>
</feature>
<evidence type="ECO:0000256" key="5">
    <source>
        <dbReference type="SAM" id="Phobius"/>
    </source>
</evidence>
<feature type="transmembrane region" description="Helical" evidence="5">
    <location>
        <begin position="244"/>
        <end position="263"/>
    </location>
</feature>
<accession>A0A2M7D835</accession>
<dbReference type="Pfam" id="PF01699">
    <property type="entry name" value="Na_Ca_ex"/>
    <property type="match status" value="2"/>
</dbReference>
<evidence type="ECO:0000256" key="2">
    <source>
        <dbReference type="ARBA" id="ARBA00022692"/>
    </source>
</evidence>
<dbReference type="PANTHER" id="PTHR10846">
    <property type="entry name" value="SODIUM/POTASSIUM/CALCIUM EXCHANGER"/>
    <property type="match status" value="1"/>
</dbReference>
<dbReference type="InterPro" id="IPR044880">
    <property type="entry name" value="NCX_ion-bd_dom_sf"/>
</dbReference>
<dbReference type="AlphaFoldDB" id="A0A2M7D835"/>
<evidence type="ECO:0000313" key="7">
    <source>
        <dbReference type="EMBL" id="PIV43013.1"/>
    </source>
</evidence>
<name>A0A2M7D835_9BACT</name>
<keyword evidence="2 5" id="KW-0812">Transmembrane</keyword>
<feature type="transmembrane region" description="Helical" evidence="5">
    <location>
        <begin position="202"/>
        <end position="223"/>
    </location>
</feature>
<sequence length="316" mass="34719">MLLHVAILIGSFFLLVFSGKWLIDALSRIGVCFKLKEFVLAFFVVGIGATIPNLMIGIVSALNKIPELSFGDVMGSNIFDISIVVGLAALISRGGLSSNSKTVQGSALFTMIIALLPVFFILDGILSRLDGIFLLSSFAIYSFWLFSKKDRFTKVYENCPQKFSSKEIAKDIFIIFTGLILLLIGGQGVVKSAMFFYQTFDLPLGLIGIFVVAIGTCMPETVFSLQAARKGRDWMILGNQMGNVAITSTFILGIVSLIMPIKIADFSPFLVARLFLVIAVMSFFFFAKTGQKITRKEGFVLISIYVAFLIVEILTR</sequence>
<proteinExistence type="predicted"/>
<dbReference type="Gene3D" id="1.20.1420.30">
    <property type="entry name" value="NCX, central ion-binding region"/>
    <property type="match status" value="1"/>
</dbReference>
<reference evidence="8" key="1">
    <citation type="submission" date="2017-09" db="EMBL/GenBank/DDBJ databases">
        <title>Depth-based differentiation of microbial function through sediment-hosted aquifers and enrichment of novel symbionts in the deep terrestrial subsurface.</title>
        <authorList>
            <person name="Probst A.J."/>
            <person name="Ladd B."/>
            <person name="Jarett J.K."/>
            <person name="Geller-Mcgrath D.E."/>
            <person name="Sieber C.M.K."/>
            <person name="Emerson J.B."/>
            <person name="Anantharaman K."/>
            <person name="Thomas B.C."/>
            <person name="Malmstrom R."/>
            <person name="Stieglmeier M."/>
            <person name="Klingl A."/>
            <person name="Woyke T."/>
            <person name="Ryan C.M."/>
            <person name="Banfield J.F."/>
        </authorList>
    </citation>
    <scope>NUCLEOTIDE SEQUENCE [LARGE SCALE GENOMIC DNA]</scope>
</reference>
<feature type="domain" description="Sodium/calcium exchanger membrane region" evidence="6">
    <location>
        <begin position="172"/>
        <end position="311"/>
    </location>
</feature>